<keyword evidence="2" id="KW-1185">Reference proteome</keyword>
<accession>A0A7G7CRR7</accession>
<dbReference type="AlphaFoldDB" id="A0A7G7CRR7"/>
<evidence type="ECO:0000313" key="2">
    <source>
        <dbReference type="Proteomes" id="UP000515743"/>
    </source>
</evidence>
<dbReference type="RefSeq" id="WP_185176656.1">
    <property type="nucleotide sequence ID" value="NZ_CP059404.1"/>
</dbReference>
<dbReference type="EMBL" id="CP059404">
    <property type="protein sequence ID" value="QNE90283.1"/>
    <property type="molecule type" value="Genomic_DNA"/>
</dbReference>
<evidence type="ECO:0000313" key="1">
    <source>
        <dbReference type="EMBL" id="QNE90283.1"/>
    </source>
</evidence>
<dbReference type="KEGG" id="cik:H0194_04715"/>
<reference evidence="1 2" key="1">
    <citation type="submission" date="2020-07" db="EMBL/GenBank/DDBJ databases">
        <title>Complete genome and description of Corynebacterium incognita strain Marseille-Q3630 sp. nov.</title>
        <authorList>
            <person name="Boxberger M."/>
        </authorList>
    </citation>
    <scope>NUCLEOTIDE SEQUENCE [LARGE SCALE GENOMIC DNA]</scope>
    <source>
        <strain evidence="1 2">Marseille-Q3630</strain>
    </source>
</reference>
<proteinExistence type="predicted"/>
<name>A0A7G7CRR7_9CORY</name>
<dbReference type="Proteomes" id="UP000515743">
    <property type="component" value="Chromosome"/>
</dbReference>
<sequence length="140" mass="15346">MTETVEVPRALIEAGDIEAIKKLLPGPTGLLGRWATHPVLGRVMCVHDSLQSNGLVPVALVSGGETFTEDLDYHELTFDPVELVTEQDFEDAPEGTFVTTAGRAPREKLYGGWRSDLVELDSKGMTARGPWQVVRWGRGE</sequence>
<organism evidence="1 2">
    <name type="scientific">Corynebacterium incognita</name>
    <dbReference type="NCBI Taxonomy" id="2754725"/>
    <lineage>
        <taxon>Bacteria</taxon>
        <taxon>Bacillati</taxon>
        <taxon>Actinomycetota</taxon>
        <taxon>Actinomycetes</taxon>
        <taxon>Mycobacteriales</taxon>
        <taxon>Corynebacteriaceae</taxon>
        <taxon>Corynebacterium</taxon>
    </lineage>
</organism>
<protein>
    <submittedName>
        <fullName evidence="1">Uncharacterized protein</fullName>
    </submittedName>
</protein>
<gene>
    <name evidence="1" type="ORF">H0194_04715</name>
</gene>